<proteinExistence type="predicted"/>
<geneLocation type="plasmid" evidence="2">
    <name>plasmid2</name>
</geneLocation>
<name>A0A1Z4KW61_ANAVA</name>
<dbReference type="Proteomes" id="UP000217507">
    <property type="component" value="Plasmid Plasmid2 dna"/>
</dbReference>
<dbReference type="AlphaFoldDB" id="A0A1Z4KW61"/>
<dbReference type="Gene3D" id="3.30.420.40">
    <property type="match status" value="1"/>
</dbReference>
<dbReference type="InterPro" id="IPR049067">
    <property type="entry name" value="MreB-like_C"/>
</dbReference>
<evidence type="ECO:0000259" key="1">
    <source>
        <dbReference type="Pfam" id="PF21522"/>
    </source>
</evidence>
<organism evidence="2 3">
    <name type="scientific">Trichormus variabilis NIES-23</name>
    <dbReference type="NCBI Taxonomy" id="1973479"/>
    <lineage>
        <taxon>Bacteria</taxon>
        <taxon>Bacillati</taxon>
        <taxon>Cyanobacteriota</taxon>
        <taxon>Cyanophyceae</taxon>
        <taxon>Nostocales</taxon>
        <taxon>Nostocaceae</taxon>
        <taxon>Trichormus</taxon>
    </lineage>
</organism>
<dbReference type="EMBL" id="AP018218">
    <property type="protein sequence ID" value="BAY73226.1"/>
    <property type="molecule type" value="Genomic_DNA"/>
</dbReference>
<gene>
    <name evidence="2" type="ORF">NIES23_60540</name>
</gene>
<protein>
    <recommendedName>
        <fullName evidence="1">Actin homologue MreB-like C-terminal domain-containing protein</fullName>
    </recommendedName>
</protein>
<dbReference type="InterPro" id="IPR043129">
    <property type="entry name" value="ATPase_NBD"/>
</dbReference>
<accession>A0A1Z4KW61</accession>
<evidence type="ECO:0000313" key="2">
    <source>
        <dbReference type="EMBL" id="BAY73226.1"/>
    </source>
</evidence>
<dbReference type="Pfam" id="PF21522">
    <property type="entry name" value="MreB-like_C"/>
    <property type="match status" value="1"/>
</dbReference>
<sequence>MINIYCADIGNYSSITALKGEKPRVMRSVIQDVTYTSARDYDSDNSPSVKLDDKVLVLGDRATKQKNSQTAAERGKDLPEFFKPFTLAGLRQDFDGIVRFLVPEHSQWHEDTIRRTLVADHQITVNGTNYRHRIKNVEFFLETDVAVVNAYRNGKLDMDGDTLAIDIGGGTTNYVVITPSLDVLTRRSIPKVGGVSLANDIINSDLMQSFAKRDNVAFKVAKMMDAIADASFIYGRKYDFSSVFPGLLENWFNNLMDSISTAANDYLADITNVMLIGGCANLVRQKLSSKQGFYIPANPQLSNIQALLAM</sequence>
<feature type="domain" description="Actin homologue MreB-like C-terminal" evidence="1">
    <location>
        <begin position="165"/>
        <end position="288"/>
    </location>
</feature>
<reference evidence="2 3" key="1">
    <citation type="submission" date="2017-06" db="EMBL/GenBank/DDBJ databases">
        <title>Genome sequencing of cyanobaciteial culture collection at National Institute for Environmental Studies (NIES).</title>
        <authorList>
            <person name="Hirose Y."/>
            <person name="Shimura Y."/>
            <person name="Fujisawa T."/>
            <person name="Nakamura Y."/>
            <person name="Kawachi M."/>
        </authorList>
    </citation>
    <scope>NUCLEOTIDE SEQUENCE [LARGE SCALE GENOMIC DNA]</scope>
    <source>
        <strain evidence="2 3">NIES-23</strain>
        <plasmid evidence="3">Plasmid Plasmid2 dna</plasmid>
    </source>
</reference>
<dbReference type="CDD" id="cd10227">
    <property type="entry name" value="ASKHA_NBD_ParM-like"/>
    <property type="match status" value="1"/>
</dbReference>
<dbReference type="SUPFAM" id="SSF53067">
    <property type="entry name" value="Actin-like ATPase domain"/>
    <property type="match status" value="1"/>
</dbReference>
<keyword evidence="2" id="KW-0614">Plasmid</keyword>
<evidence type="ECO:0000313" key="3">
    <source>
        <dbReference type="Proteomes" id="UP000217507"/>
    </source>
</evidence>